<evidence type="ECO:0000256" key="1">
    <source>
        <dbReference type="SAM" id="MobiDB-lite"/>
    </source>
</evidence>
<feature type="compositionally biased region" description="Gly residues" evidence="1">
    <location>
        <begin position="1"/>
        <end position="15"/>
    </location>
</feature>
<accession>A0AAD5S1T0</accession>
<feature type="non-terminal residue" evidence="2">
    <location>
        <position position="889"/>
    </location>
</feature>
<evidence type="ECO:0000313" key="2">
    <source>
        <dbReference type="EMBL" id="KAJ3032367.1"/>
    </source>
</evidence>
<reference evidence="2" key="1">
    <citation type="submission" date="2020-05" db="EMBL/GenBank/DDBJ databases">
        <title>Phylogenomic resolution of chytrid fungi.</title>
        <authorList>
            <person name="Stajich J.E."/>
            <person name="Amses K."/>
            <person name="Simmons R."/>
            <person name="Seto K."/>
            <person name="Myers J."/>
            <person name="Bonds A."/>
            <person name="Quandt C.A."/>
            <person name="Barry K."/>
            <person name="Liu P."/>
            <person name="Grigoriev I."/>
            <person name="Longcore J.E."/>
            <person name="James T.Y."/>
        </authorList>
    </citation>
    <scope>NUCLEOTIDE SEQUENCE</scope>
    <source>
        <strain evidence="2">JEL0318</strain>
    </source>
</reference>
<feature type="compositionally biased region" description="Basic residues" evidence="1">
    <location>
        <begin position="128"/>
        <end position="142"/>
    </location>
</feature>
<dbReference type="Proteomes" id="UP001212841">
    <property type="component" value="Unassembled WGS sequence"/>
</dbReference>
<evidence type="ECO:0000313" key="3">
    <source>
        <dbReference type="Proteomes" id="UP001212841"/>
    </source>
</evidence>
<feature type="compositionally biased region" description="Basic residues" evidence="1">
    <location>
        <begin position="759"/>
        <end position="768"/>
    </location>
</feature>
<comment type="caution">
    <text evidence="2">The sequence shown here is derived from an EMBL/GenBank/DDBJ whole genome shotgun (WGS) entry which is preliminary data.</text>
</comment>
<feature type="non-terminal residue" evidence="2">
    <location>
        <position position="1"/>
    </location>
</feature>
<sequence>LLGGRGGRTWGGGPEDGGDGEGEGGAFLGRREVEEYQRKWKMDEDVGMMEISKFMYWQTDELPVLGSGLKRSGRTKRFVECVRKMEGLAVDEVTGGESTYGEEMRKLLDEELVGVVEDGEGQEEGVAKKKRKRSSVGGKSKRVSNASDDVMADVPGSPKEPAAESVKKENHLPKLGYKSPLARMFGGQKKRGITFGSTDTGRGELFDDEVWNDGMNDGDDYMYEDPFLVYEPDLVFEEDALADGDGDDVAPLPPPLTVGEDVDVRVEEAAVAGAEKDQDDVPALPPPLIVSDDADARVLPDVEHALSPARMNNAAVQPLGKAMAMDVDEVAGVGEDAFAPNEVEANEDVFDDEFDDYDEWGPLNSTQLLANVDELEAAALEATSGVAEDIEDIENLEEIPESPILRPRSQNDVDGFGGDSMILENELEVGMDEDFFVPETPVKKRVLRESPEGNGVEMCLDGSSPTLGKRKESPLKLVAEVEKRARVSLDGVSDEKEAEATGGRAVGLVRQGLGIKPWQRGAGGLGTNLQRPLISRNVGAASSTISTVPPPPVHVGPFTKGGCFAGPPVAKPAAITSLDDDNFGFDGEDEVLVDELIADMDESMFTVPEVQGLRPDVKGKGPELSTTGTDISASESVKVGRVDTHSAASPFRVPVGRPSRSFGVSPSGGKNVGSSDSNGDTWRKDNHIHVEEEPSPDLTQPIRMAGRRRAVIVETPDKTMSPLPVVNSVEASPSVKKFKRLRKKMIGDEDEESAESGGSKKRGRKKRKPLDPAARLERLRQKRKDLESNPFIDHEAEVSSGSDNNVSEDELSEEDTDLVGFVVTDSQGTPAKPNAKSPGTLLAFYGKSLMSPEFGGMGNRRSDALARKWGLHVTPSRKKRRWAEEREGN</sequence>
<keyword evidence="3" id="KW-1185">Reference proteome</keyword>
<dbReference type="EMBL" id="JADGJD010002475">
    <property type="protein sequence ID" value="KAJ3032367.1"/>
    <property type="molecule type" value="Genomic_DNA"/>
</dbReference>
<feature type="compositionally biased region" description="Basic and acidic residues" evidence="1">
    <location>
        <begin position="681"/>
        <end position="692"/>
    </location>
</feature>
<dbReference type="AlphaFoldDB" id="A0AAD5S1T0"/>
<feature type="region of interest" description="Disordered" evidence="1">
    <location>
        <begin position="1"/>
        <end position="30"/>
    </location>
</feature>
<protein>
    <submittedName>
        <fullName evidence="2">Uncharacterized protein</fullName>
    </submittedName>
</protein>
<feature type="region of interest" description="Disordered" evidence="1">
    <location>
        <begin position="648"/>
        <end position="815"/>
    </location>
</feature>
<feature type="region of interest" description="Disordered" evidence="1">
    <location>
        <begin position="612"/>
        <end position="631"/>
    </location>
</feature>
<proteinExistence type="predicted"/>
<feature type="region of interest" description="Disordered" evidence="1">
    <location>
        <begin position="118"/>
        <end position="175"/>
    </location>
</feature>
<organism evidence="2 3">
    <name type="scientific">Rhizophlyctis rosea</name>
    <dbReference type="NCBI Taxonomy" id="64517"/>
    <lineage>
        <taxon>Eukaryota</taxon>
        <taxon>Fungi</taxon>
        <taxon>Fungi incertae sedis</taxon>
        <taxon>Chytridiomycota</taxon>
        <taxon>Chytridiomycota incertae sedis</taxon>
        <taxon>Chytridiomycetes</taxon>
        <taxon>Rhizophlyctidales</taxon>
        <taxon>Rhizophlyctidaceae</taxon>
        <taxon>Rhizophlyctis</taxon>
    </lineage>
</organism>
<feature type="compositionally biased region" description="Acidic residues" evidence="1">
    <location>
        <begin position="806"/>
        <end position="815"/>
    </location>
</feature>
<gene>
    <name evidence="2" type="ORF">HK097_005273</name>
</gene>
<feature type="compositionally biased region" description="Basic and acidic residues" evidence="1">
    <location>
        <begin position="774"/>
        <end position="797"/>
    </location>
</feature>
<name>A0AAD5S1T0_9FUNG</name>
<feature type="compositionally biased region" description="Basic and acidic residues" evidence="1">
    <location>
        <begin position="161"/>
        <end position="172"/>
    </location>
</feature>